<dbReference type="CDD" id="cd00190">
    <property type="entry name" value="Tryp_SPc"/>
    <property type="match status" value="1"/>
</dbReference>
<keyword evidence="5 9" id="KW-0378">Hydrolase</keyword>
<dbReference type="InterPro" id="IPR033116">
    <property type="entry name" value="TRYPSIN_SER"/>
</dbReference>
<dbReference type="InterPro" id="IPR001314">
    <property type="entry name" value="Peptidase_S1A"/>
</dbReference>
<comment type="caution">
    <text evidence="11">The sequence shown here is derived from an EMBL/GenBank/DDBJ whole genome shotgun (WGS) entry which is preliminary data.</text>
</comment>
<dbReference type="Gene3D" id="2.40.10.10">
    <property type="entry name" value="Trypsin-like serine proteases"/>
    <property type="match status" value="1"/>
</dbReference>
<dbReference type="Proteomes" id="UP001519460">
    <property type="component" value="Unassembled WGS sequence"/>
</dbReference>
<evidence type="ECO:0000259" key="10">
    <source>
        <dbReference type="PROSITE" id="PS50240"/>
    </source>
</evidence>
<keyword evidence="3 9" id="KW-0645">Protease</keyword>
<evidence type="ECO:0000256" key="5">
    <source>
        <dbReference type="ARBA" id="ARBA00022801"/>
    </source>
</evidence>
<reference evidence="11 12" key="1">
    <citation type="journal article" date="2023" name="Sci. Data">
        <title>Genome assembly of the Korean intertidal mud-creeper Batillaria attramentaria.</title>
        <authorList>
            <person name="Patra A.K."/>
            <person name="Ho P.T."/>
            <person name="Jun S."/>
            <person name="Lee S.J."/>
            <person name="Kim Y."/>
            <person name="Won Y.J."/>
        </authorList>
    </citation>
    <scope>NUCLEOTIDE SEQUENCE [LARGE SCALE GENOMIC DNA]</scope>
    <source>
        <strain evidence="11">Wonlab-2016</strain>
    </source>
</reference>
<dbReference type="PROSITE" id="PS00134">
    <property type="entry name" value="TRYPSIN_HIS"/>
    <property type="match status" value="1"/>
</dbReference>
<evidence type="ECO:0000313" key="12">
    <source>
        <dbReference type="Proteomes" id="UP001519460"/>
    </source>
</evidence>
<dbReference type="AlphaFoldDB" id="A0ABD0LVD2"/>
<dbReference type="GO" id="GO:0008236">
    <property type="term" value="F:serine-type peptidase activity"/>
    <property type="evidence" value="ECO:0007669"/>
    <property type="project" value="UniProtKB-KW"/>
</dbReference>
<evidence type="ECO:0000256" key="8">
    <source>
        <dbReference type="ARBA" id="ARBA00023180"/>
    </source>
</evidence>
<comment type="subcellular location">
    <subcellularLocation>
        <location evidence="1">Secreted</location>
    </subcellularLocation>
</comment>
<dbReference type="GO" id="GO:0006508">
    <property type="term" value="P:proteolysis"/>
    <property type="evidence" value="ECO:0007669"/>
    <property type="project" value="UniProtKB-KW"/>
</dbReference>
<keyword evidence="4" id="KW-0732">Signal</keyword>
<dbReference type="PROSITE" id="PS50240">
    <property type="entry name" value="TRYPSIN_DOM"/>
    <property type="match status" value="1"/>
</dbReference>
<gene>
    <name evidence="11" type="ORF">BaRGS_00005383</name>
</gene>
<dbReference type="InterPro" id="IPR018114">
    <property type="entry name" value="TRYPSIN_HIS"/>
</dbReference>
<dbReference type="GO" id="GO:0005576">
    <property type="term" value="C:extracellular region"/>
    <property type="evidence" value="ECO:0007669"/>
    <property type="project" value="UniProtKB-SubCell"/>
</dbReference>
<sequence length="378" mass="41604">IACNITKLKIPPSLEYCCLEEQTGRCLKCENGRELDLPDAIVHGGTRLQFSCRNEQHYELIGSHKVMLCGPFGFVGRRPSCRARCGLRPSPTVARVMGGRRTRITEWPWQAGVFQVNGVHGQFLCGGVLISEQWVLTAAHCLTVDENSTAAIPQDELKVIYGTDDITSERLGSVRRYSVSDVVFHYGYNNTVLSNDIALLKLKESVIASHTVGVACLPCAEQRLAAGDVGVVTGWGWHHSELREVWLTVAEDEECKRHLKALGYSDFDTLVTKDTFCGVSNTTTDDASAGDSGGPFVVQTEDGRWVLQGLVSWGLDLQPSQYSASSRRSRTLPRVSHENVNEHATWECEGKACYGGYVKVASYVQWIGDRTGMIVCGN</sequence>
<keyword evidence="6 9" id="KW-0720">Serine protease</keyword>
<organism evidence="11 12">
    <name type="scientific">Batillaria attramentaria</name>
    <dbReference type="NCBI Taxonomy" id="370345"/>
    <lineage>
        <taxon>Eukaryota</taxon>
        <taxon>Metazoa</taxon>
        <taxon>Spiralia</taxon>
        <taxon>Lophotrochozoa</taxon>
        <taxon>Mollusca</taxon>
        <taxon>Gastropoda</taxon>
        <taxon>Caenogastropoda</taxon>
        <taxon>Sorbeoconcha</taxon>
        <taxon>Cerithioidea</taxon>
        <taxon>Batillariidae</taxon>
        <taxon>Batillaria</taxon>
    </lineage>
</organism>
<name>A0ABD0LVD2_9CAEN</name>
<feature type="domain" description="Peptidase S1" evidence="10">
    <location>
        <begin position="96"/>
        <end position="372"/>
    </location>
</feature>
<dbReference type="PANTHER" id="PTHR24264:SF54">
    <property type="entry name" value="PEPTIDASE S1 DOMAIN-CONTAINING PROTEIN"/>
    <property type="match status" value="1"/>
</dbReference>
<evidence type="ECO:0000256" key="7">
    <source>
        <dbReference type="ARBA" id="ARBA00023157"/>
    </source>
</evidence>
<accession>A0ABD0LVD2</accession>
<protein>
    <recommendedName>
        <fullName evidence="10">Peptidase S1 domain-containing protein</fullName>
    </recommendedName>
</protein>
<evidence type="ECO:0000313" key="11">
    <source>
        <dbReference type="EMBL" id="KAK7503462.1"/>
    </source>
</evidence>
<evidence type="ECO:0000256" key="6">
    <source>
        <dbReference type="ARBA" id="ARBA00022825"/>
    </source>
</evidence>
<dbReference type="FunFam" id="2.40.10.10:FF:000054">
    <property type="entry name" value="Complement C1r subcomponent"/>
    <property type="match status" value="1"/>
</dbReference>
<keyword evidence="2" id="KW-0964">Secreted</keyword>
<dbReference type="InterPro" id="IPR001254">
    <property type="entry name" value="Trypsin_dom"/>
</dbReference>
<dbReference type="SMART" id="SM00020">
    <property type="entry name" value="Tryp_SPc"/>
    <property type="match status" value="1"/>
</dbReference>
<proteinExistence type="predicted"/>
<keyword evidence="8" id="KW-0325">Glycoprotein</keyword>
<evidence type="ECO:0000256" key="1">
    <source>
        <dbReference type="ARBA" id="ARBA00004613"/>
    </source>
</evidence>
<dbReference type="InterPro" id="IPR009003">
    <property type="entry name" value="Peptidase_S1_PA"/>
</dbReference>
<dbReference type="FunFam" id="2.40.10.10:FF:000068">
    <property type="entry name" value="transmembrane protease serine 2"/>
    <property type="match status" value="1"/>
</dbReference>
<dbReference type="InterPro" id="IPR050127">
    <property type="entry name" value="Serine_Proteases_S1"/>
</dbReference>
<dbReference type="PANTHER" id="PTHR24264">
    <property type="entry name" value="TRYPSIN-RELATED"/>
    <property type="match status" value="1"/>
</dbReference>
<dbReference type="PRINTS" id="PR00722">
    <property type="entry name" value="CHYMOTRYPSIN"/>
</dbReference>
<feature type="non-terminal residue" evidence="11">
    <location>
        <position position="1"/>
    </location>
</feature>
<evidence type="ECO:0000256" key="2">
    <source>
        <dbReference type="ARBA" id="ARBA00022525"/>
    </source>
</evidence>
<dbReference type="SUPFAM" id="SSF50494">
    <property type="entry name" value="Trypsin-like serine proteases"/>
    <property type="match status" value="1"/>
</dbReference>
<dbReference type="Pfam" id="PF00089">
    <property type="entry name" value="Trypsin"/>
    <property type="match status" value="1"/>
</dbReference>
<dbReference type="InterPro" id="IPR043504">
    <property type="entry name" value="Peptidase_S1_PA_chymotrypsin"/>
</dbReference>
<dbReference type="PROSITE" id="PS00135">
    <property type="entry name" value="TRYPSIN_SER"/>
    <property type="match status" value="1"/>
</dbReference>
<evidence type="ECO:0000256" key="4">
    <source>
        <dbReference type="ARBA" id="ARBA00022729"/>
    </source>
</evidence>
<evidence type="ECO:0000256" key="9">
    <source>
        <dbReference type="RuleBase" id="RU363034"/>
    </source>
</evidence>
<evidence type="ECO:0000256" key="3">
    <source>
        <dbReference type="ARBA" id="ARBA00022670"/>
    </source>
</evidence>
<keyword evidence="12" id="KW-1185">Reference proteome</keyword>
<dbReference type="EMBL" id="JACVVK020000020">
    <property type="protein sequence ID" value="KAK7503462.1"/>
    <property type="molecule type" value="Genomic_DNA"/>
</dbReference>
<keyword evidence="7" id="KW-1015">Disulfide bond</keyword>